<proteinExistence type="predicted"/>
<reference evidence="2 3" key="1">
    <citation type="submission" date="2022-06" db="EMBL/GenBank/DDBJ databases">
        <title>Acetobacer genomes from food samples.</title>
        <authorList>
            <person name="Sombolestani A."/>
        </authorList>
    </citation>
    <scope>NUCLEOTIDE SEQUENCE [LARGE SCALE GENOMIC DNA]</scope>
    <source>
        <strain evidence="2 3">R-83285</strain>
    </source>
</reference>
<evidence type="ECO:0000313" key="2">
    <source>
        <dbReference type="EMBL" id="MCP1258295.1"/>
    </source>
</evidence>
<evidence type="ECO:0000313" key="3">
    <source>
        <dbReference type="Proteomes" id="UP001523528"/>
    </source>
</evidence>
<evidence type="ECO:0000259" key="1">
    <source>
        <dbReference type="Pfam" id="PF13403"/>
    </source>
</evidence>
<dbReference type="RefSeq" id="WP_165991528.1">
    <property type="nucleotide sequence ID" value="NZ_JAMYZY010000009.1"/>
</dbReference>
<dbReference type="SUPFAM" id="SSF51294">
    <property type="entry name" value="Hedgehog/intein (Hint) domain"/>
    <property type="match status" value="1"/>
</dbReference>
<dbReference type="Pfam" id="PF13403">
    <property type="entry name" value="Hint_2"/>
    <property type="match status" value="1"/>
</dbReference>
<keyword evidence="3" id="KW-1185">Reference proteome</keyword>
<dbReference type="InterPro" id="IPR036844">
    <property type="entry name" value="Hint_dom_sf"/>
</dbReference>
<feature type="domain" description="Hedgehog/Intein (Hint)" evidence="1">
    <location>
        <begin position="276"/>
        <end position="413"/>
    </location>
</feature>
<accession>A0ABT1EZB9</accession>
<dbReference type="EMBL" id="JAMYZZ010000008">
    <property type="protein sequence ID" value="MCP1258295.1"/>
    <property type="molecule type" value="Genomic_DNA"/>
</dbReference>
<sequence length="626" mass="66389">MVNYVNTNGVTYAVTDHQGFLGVRDGYRVAITGPDGARIYAGVIHPAIFGGQANGNVILGARGLPCAVPAPAGGTYIVPPGVHATFGIGPATGHVPAGSAFYIGGNALLGVALGAPAGLRVHVAGGCAMFAPTEQGATLDGMELGLANGGVFTCGMGLPDVLCGATVRFGPGGGTLVVNADHTAFDLSGTVIMGYTPDHAMIEVRNMARSVATYSVSADRHCRSIVLYAQDREEVGRFTVELAHSAVLEAGEYRVSDRHSPLRIAPEKAQTCTRACFIEGTDIHTQGANVGLDTLQTGSLVDVWGRDGASTQRLLWVGRGHVQVRPELPEEEAGYPIRVLRHALGQNLPERDLLLTPQHTVLHNGRFVPVRMLVNGGSIFYDHSITRYDYTLVQTETHAVLVANGVPTESYLAQQAGRAEGWAGGVVRVGRAAPHVWEKEVLPLPQVERAALAAVFAQLRTRAGSVPGCRPLVSTPELSMDPDLFLVTDKGQRVRLLRRDGEQCFYMLPAGVKKVFLASRSCQPSVVIGPYVDDRRMLGVAVGEVTLFSGGRYVAQGWHLRAEGGAWPGWHALEANAVSRWTTGYAELPLKGMKEGQMGLLTIQVHAAGPFVVAPSASAETDKLRA</sequence>
<gene>
    <name evidence="2" type="ORF">NKW50_06795</name>
</gene>
<dbReference type="Proteomes" id="UP001523528">
    <property type="component" value="Unassembled WGS sequence"/>
</dbReference>
<name>A0ABT1EZB9_9PROT</name>
<comment type="caution">
    <text evidence="2">The sequence shown here is derived from an EMBL/GenBank/DDBJ whole genome shotgun (WGS) entry which is preliminary data.</text>
</comment>
<dbReference type="InterPro" id="IPR028992">
    <property type="entry name" value="Hedgehog/Intein_dom"/>
</dbReference>
<organism evidence="2 3">
    <name type="scientific">Acetobacter lambici</name>
    <dbReference type="NCBI Taxonomy" id="1332824"/>
    <lineage>
        <taxon>Bacteria</taxon>
        <taxon>Pseudomonadati</taxon>
        <taxon>Pseudomonadota</taxon>
        <taxon>Alphaproteobacteria</taxon>
        <taxon>Acetobacterales</taxon>
        <taxon>Acetobacteraceae</taxon>
        <taxon>Acetobacter</taxon>
    </lineage>
</organism>
<protein>
    <submittedName>
        <fullName evidence="2">Hint domain-containing protein</fullName>
    </submittedName>
</protein>